<proteinExistence type="inferred from homology"/>
<dbReference type="Pfam" id="PF00270">
    <property type="entry name" value="DEAD"/>
    <property type="match status" value="1"/>
</dbReference>
<dbReference type="GO" id="GO:0003723">
    <property type="term" value="F:RNA binding"/>
    <property type="evidence" value="ECO:0007669"/>
    <property type="project" value="UniProtKB-UniRule"/>
</dbReference>
<keyword evidence="2 5" id="KW-0378">Hydrolase</keyword>
<dbReference type="GO" id="GO:0016787">
    <property type="term" value="F:hydrolase activity"/>
    <property type="evidence" value="ECO:0007669"/>
    <property type="project" value="UniProtKB-KW"/>
</dbReference>
<feature type="domain" description="Helicase ATP-binding" evidence="6">
    <location>
        <begin position="152"/>
        <end position="334"/>
    </location>
</feature>
<dbReference type="SMART" id="SM00490">
    <property type="entry name" value="HELICc"/>
    <property type="match status" value="1"/>
</dbReference>
<comment type="catalytic activity">
    <reaction evidence="5">
        <text>ATP + H2O = ADP + phosphate + H(+)</text>
        <dbReference type="Rhea" id="RHEA:13065"/>
        <dbReference type="ChEBI" id="CHEBI:15377"/>
        <dbReference type="ChEBI" id="CHEBI:15378"/>
        <dbReference type="ChEBI" id="CHEBI:30616"/>
        <dbReference type="ChEBI" id="CHEBI:43474"/>
        <dbReference type="ChEBI" id="CHEBI:456216"/>
        <dbReference type="EC" id="3.6.4.13"/>
    </reaction>
</comment>
<dbReference type="SUPFAM" id="SSF52540">
    <property type="entry name" value="P-loop containing nucleoside triphosphate hydrolases"/>
    <property type="match status" value="1"/>
</dbReference>
<protein>
    <recommendedName>
        <fullName evidence="5">ATP-dependent RNA helicase</fullName>
        <ecNumber evidence="5">3.6.4.13</ecNumber>
    </recommendedName>
</protein>
<dbReference type="PROSITE" id="PS51194">
    <property type="entry name" value="HELICASE_CTER"/>
    <property type="match status" value="1"/>
</dbReference>
<dbReference type="InterPro" id="IPR001650">
    <property type="entry name" value="Helicase_C-like"/>
</dbReference>
<dbReference type="STRING" id="451379.A0A0N5ANU8"/>
<dbReference type="Proteomes" id="UP000046393">
    <property type="component" value="Unplaced"/>
</dbReference>
<comment type="function">
    <text evidence="5">RNA helicase.</text>
</comment>
<dbReference type="InterPro" id="IPR027417">
    <property type="entry name" value="P-loop_NTPase"/>
</dbReference>
<organism evidence="8 9">
    <name type="scientific">Syphacia muris</name>
    <dbReference type="NCBI Taxonomy" id="451379"/>
    <lineage>
        <taxon>Eukaryota</taxon>
        <taxon>Metazoa</taxon>
        <taxon>Ecdysozoa</taxon>
        <taxon>Nematoda</taxon>
        <taxon>Chromadorea</taxon>
        <taxon>Rhabditida</taxon>
        <taxon>Spirurina</taxon>
        <taxon>Oxyuridomorpha</taxon>
        <taxon>Oxyuroidea</taxon>
        <taxon>Oxyuridae</taxon>
        <taxon>Syphacia</taxon>
    </lineage>
</organism>
<dbReference type="PANTHER" id="PTHR24031">
    <property type="entry name" value="RNA HELICASE"/>
    <property type="match status" value="1"/>
</dbReference>
<evidence type="ECO:0000259" key="7">
    <source>
        <dbReference type="PROSITE" id="PS51194"/>
    </source>
</evidence>
<evidence type="ECO:0000259" key="6">
    <source>
        <dbReference type="PROSITE" id="PS51192"/>
    </source>
</evidence>
<keyword evidence="3 5" id="KW-0067">ATP-binding</keyword>
<dbReference type="WBParaSite" id="SMUV_0000630001-mRNA-1">
    <property type="protein sequence ID" value="SMUV_0000630001-mRNA-1"/>
    <property type="gene ID" value="SMUV_0000630001"/>
</dbReference>
<dbReference type="GO" id="GO:0005524">
    <property type="term" value="F:ATP binding"/>
    <property type="evidence" value="ECO:0007669"/>
    <property type="project" value="UniProtKB-UniRule"/>
</dbReference>
<evidence type="ECO:0000313" key="9">
    <source>
        <dbReference type="WBParaSite" id="SMUV_0000630001-mRNA-1"/>
    </source>
</evidence>
<comment type="domain">
    <text evidence="5">The Q motif is unique to and characteristic of the DEAD box family of RNA helicases and controls ATP binding and hydrolysis.</text>
</comment>
<comment type="similarity">
    <text evidence="5">Belongs to the DEAD box helicase family.</text>
</comment>
<keyword evidence="1 5" id="KW-0547">Nucleotide-binding</keyword>
<dbReference type="SMART" id="SM00487">
    <property type="entry name" value="DEXDc"/>
    <property type="match status" value="1"/>
</dbReference>
<sequence>MSSVPNASDAYKTLLFGVKKKRKLESNDVSKEASVKDTTKKETICAARDTESLLSAEYSQDNEMEDEGPEIIRHSSIGFKMRRTNESNKVKETSNEEKILQLRKQNHIFVWGGDIPPPFENFSNISKIPAGMLKNLKEFEINTPTAIQMQVIPTMLEKRQLLASAPTGSGKTLAFALPIILEVLRLKRLPKYQRNTHLMAIILEPTRELAKQVYVQFLKFSQDLSVSCSLMEGNSLGEKVEILVSTPYRLEVALKNIKNSSKMLKALRFLIVDESDRLFDTTEGEERSFRSQFVEIYETVKKSSKRIHYGFFSATYSYGLEQWCKENLENLAVVCIGSRNSATESVHQELIFAGSEQGKILGLQSLFRQGFQPPAIIFVQSKDRARQLFNEISEFSTKLPVALVSSDVNAKQREDSIASFREGRIWILICTELMSRGVDFRGVNLVINFDLPTSIVSYIHRVGRAGRAGRPGRAITYFTNNDVNLILPIATVIKQAGFPVPEYTLRVKKLSREKKKSLLKAPPKRKPIGIIKKRGIIKKKSKRIIKEVS</sequence>
<keyword evidence="4 5" id="KW-0694">RNA-binding</keyword>
<evidence type="ECO:0000256" key="2">
    <source>
        <dbReference type="ARBA" id="ARBA00022801"/>
    </source>
</evidence>
<dbReference type="InterPro" id="IPR014001">
    <property type="entry name" value="Helicase_ATP-bd"/>
</dbReference>
<evidence type="ECO:0000256" key="3">
    <source>
        <dbReference type="ARBA" id="ARBA00022840"/>
    </source>
</evidence>
<name>A0A0N5ANU8_9BILA</name>
<reference evidence="9" key="1">
    <citation type="submission" date="2017-02" db="UniProtKB">
        <authorList>
            <consortium name="WormBaseParasite"/>
        </authorList>
    </citation>
    <scope>IDENTIFICATION</scope>
</reference>
<keyword evidence="5" id="KW-0347">Helicase</keyword>
<dbReference type="EC" id="3.6.4.13" evidence="5"/>
<dbReference type="PROSITE" id="PS51192">
    <property type="entry name" value="HELICASE_ATP_BIND_1"/>
    <property type="match status" value="1"/>
</dbReference>
<feature type="domain" description="Helicase C-terminal" evidence="7">
    <location>
        <begin position="345"/>
        <end position="511"/>
    </location>
</feature>
<accession>A0A0N5ANU8</accession>
<dbReference type="Pfam" id="PF00271">
    <property type="entry name" value="Helicase_C"/>
    <property type="match status" value="1"/>
</dbReference>
<dbReference type="CDD" id="cd18787">
    <property type="entry name" value="SF2_C_DEAD"/>
    <property type="match status" value="1"/>
</dbReference>
<evidence type="ECO:0000256" key="1">
    <source>
        <dbReference type="ARBA" id="ARBA00022741"/>
    </source>
</evidence>
<keyword evidence="8" id="KW-1185">Reference proteome</keyword>
<evidence type="ECO:0000256" key="5">
    <source>
        <dbReference type="RuleBase" id="RU365068"/>
    </source>
</evidence>
<evidence type="ECO:0000256" key="4">
    <source>
        <dbReference type="ARBA" id="ARBA00022884"/>
    </source>
</evidence>
<dbReference type="InterPro" id="IPR011545">
    <property type="entry name" value="DEAD/DEAH_box_helicase_dom"/>
</dbReference>
<evidence type="ECO:0000313" key="8">
    <source>
        <dbReference type="Proteomes" id="UP000046393"/>
    </source>
</evidence>
<dbReference type="GO" id="GO:0003724">
    <property type="term" value="F:RNA helicase activity"/>
    <property type="evidence" value="ECO:0007669"/>
    <property type="project" value="UniProtKB-EC"/>
</dbReference>
<dbReference type="AlphaFoldDB" id="A0A0N5ANU8"/>
<dbReference type="Gene3D" id="3.40.50.300">
    <property type="entry name" value="P-loop containing nucleotide triphosphate hydrolases"/>
    <property type="match status" value="2"/>
</dbReference>